<dbReference type="OrthoDB" id="276276at2759"/>
<evidence type="ECO:0000259" key="2">
    <source>
        <dbReference type="PROSITE" id="PS51462"/>
    </source>
</evidence>
<gene>
    <name evidence="3" type="ORF">EJ04DRAFT_514289</name>
</gene>
<dbReference type="CDD" id="cd02883">
    <property type="entry name" value="NUDIX_Hydrolase"/>
    <property type="match status" value="1"/>
</dbReference>
<keyword evidence="1" id="KW-0378">Hydrolase</keyword>
<dbReference type="PROSITE" id="PS51462">
    <property type="entry name" value="NUDIX"/>
    <property type="match status" value="1"/>
</dbReference>
<dbReference type="SUPFAM" id="SSF55811">
    <property type="entry name" value="Nudix"/>
    <property type="match status" value="1"/>
</dbReference>
<dbReference type="Gene3D" id="3.90.79.10">
    <property type="entry name" value="Nucleoside Triphosphate Pyrophosphohydrolase"/>
    <property type="match status" value="1"/>
</dbReference>
<dbReference type="InterPro" id="IPR015797">
    <property type="entry name" value="NUDIX_hydrolase-like_dom_sf"/>
</dbReference>
<proteinExistence type="predicted"/>
<evidence type="ECO:0000313" key="4">
    <source>
        <dbReference type="Proteomes" id="UP000799444"/>
    </source>
</evidence>
<dbReference type="EMBL" id="ML996188">
    <property type="protein sequence ID" value="KAF2731810.1"/>
    <property type="molecule type" value="Genomic_DNA"/>
</dbReference>
<evidence type="ECO:0000313" key="3">
    <source>
        <dbReference type="EMBL" id="KAF2731810.1"/>
    </source>
</evidence>
<dbReference type="Proteomes" id="UP000799444">
    <property type="component" value="Unassembled WGS sequence"/>
</dbReference>
<evidence type="ECO:0000256" key="1">
    <source>
        <dbReference type="ARBA" id="ARBA00022801"/>
    </source>
</evidence>
<comment type="caution">
    <text evidence="3">The sequence shown here is derived from an EMBL/GenBank/DDBJ whole genome shotgun (WGS) entry which is preliminary data.</text>
</comment>
<dbReference type="AlphaFoldDB" id="A0A9P4QST8"/>
<sequence>MANPAVPEATFTYHPILSEFTVSPKTYLASHPDSPFDFLATGTLVFDTSNKSTPLILLLQRSASDSMPNRWEIPGGGCDDSDESILHAAARELKEEAGLDATCFKQVVGSAHEFSSRSGKKICKFNFWVETKGLDVKLDAKEHQRYVWASEEQVKAKKAGYVEHVELEFTTQDLEDTVLKSFGLVTLMRSRASGE</sequence>
<dbReference type="PANTHER" id="PTHR43736">
    <property type="entry name" value="ADP-RIBOSE PYROPHOSPHATASE"/>
    <property type="match status" value="1"/>
</dbReference>
<keyword evidence="4" id="KW-1185">Reference proteome</keyword>
<dbReference type="GO" id="GO:0016787">
    <property type="term" value="F:hydrolase activity"/>
    <property type="evidence" value="ECO:0007669"/>
    <property type="project" value="UniProtKB-KW"/>
</dbReference>
<accession>A0A9P4QST8</accession>
<dbReference type="PANTHER" id="PTHR43736:SF1">
    <property type="entry name" value="DIHYDRONEOPTERIN TRIPHOSPHATE DIPHOSPHATASE"/>
    <property type="match status" value="1"/>
</dbReference>
<protein>
    <recommendedName>
        <fullName evidence="2">Nudix hydrolase domain-containing protein</fullName>
    </recommendedName>
</protein>
<dbReference type="InterPro" id="IPR000086">
    <property type="entry name" value="NUDIX_hydrolase_dom"/>
</dbReference>
<dbReference type="Pfam" id="PF00293">
    <property type="entry name" value="NUDIX"/>
    <property type="match status" value="1"/>
</dbReference>
<name>A0A9P4QST8_9PLEO</name>
<reference evidence="3" key="1">
    <citation type="journal article" date="2020" name="Stud. Mycol.">
        <title>101 Dothideomycetes genomes: a test case for predicting lifestyles and emergence of pathogens.</title>
        <authorList>
            <person name="Haridas S."/>
            <person name="Albert R."/>
            <person name="Binder M."/>
            <person name="Bloem J."/>
            <person name="Labutti K."/>
            <person name="Salamov A."/>
            <person name="Andreopoulos B."/>
            <person name="Baker S."/>
            <person name="Barry K."/>
            <person name="Bills G."/>
            <person name="Bluhm B."/>
            <person name="Cannon C."/>
            <person name="Castanera R."/>
            <person name="Culley D."/>
            <person name="Daum C."/>
            <person name="Ezra D."/>
            <person name="Gonzalez J."/>
            <person name="Henrissat B."/>
            <person name="Kuo A."/>
            <person name="Liang C."/>
            <person name="Lipzen A."/>
            <person name="Lutzoni F."/>
            <person name="Magnuson J."/>
            <person name="Mondo S."/>
            <person name="Nolan M."/>
            <person name="Ohm R."/>
            <person name="Pangilinan J."/>
            <person name="Park H.-J."/>
            <person name="Ramirez L."/>
            <person name="Alfaro M."/>
            <person name="Sun H."/>
            <person name="Tritt A."/>
            <person name="Yoshinaga Y."/>
            <person name="Zwiers L.-H."/>
            <person name="Turgeon B."/>
            <person name="Goodwin S."/>
            <person name="Spatafora J."/>
            <person name="Crous P."/>
            <person name="Grigoriev I."/>
        </authorList>
    </citation>
    <scope>NUCLEOTIDE SEQUENCE</scope>
    <source>
        <strain evidence="3">CBS 125425</strain>
    </source>
</reference>
<feature type="domain" description="Nudix hydrolase" evidence="2">
    <location>
        <begin position="36"/>
        <end position="171"/>
    </location>
</feature>
<organism evidence="3 4">
    <name type="scientific">Polyplosphaeria fusca</name>
    <dbReference type="NCBI Taxonomy" id="682080"/>
    <lineage>
        <taxon>Eukaryota</taxon>
        <taxon>Fungi</taxon>
        <taxon>Dikarya</taxon>
        <taxon>Ascomycota</taxon>
        <taxon>Pezizomycotina</taxon>
        <taxon>Dothideomycetes</taxon>
        <taxon>Pleosporomycetidae</taxon>
        <taxon>Pleosporales</taxon>
        <taxon>Tetraplosphaeriaceae</taxon>
        <taxon>Polyplosphaeria</taxon>
    </lineage>
</organism>
<dbReference type="InterPro" id="IPR020084">
    <property type="entry name" value="NUDIX_hydrolase_CS"/>
</dbReference>
<dbReference type="PROSITE" id="PS00893">
    <property type="entry name" value="NUDIX_BOX"/>
    <property type="match status" value="1"/>
</dbReference>